<sequence>MSAPGLEPGDILVLSARQMAVPNTSATIRSPADVVWTVLLTQTVNCEACRNLLAPVNDKAADGLIARQFFLRQFVIPSFEVTQT</sequence>
<evidence type="ECO:0000313" key="2">
    <source>
        <dbReference type="Proteomes" id="UP000246222"/>
    </source>
</evidence>
<name>A0A2U8UWR5_9CAUD</name>
<dbReference type="EMBL" id="MH191398">
    <property type="protein sequence ID" value="AWN08613.1"/>
    <property type="molecule type" value="Genomic_DNA"/>
</dbReference>
<proteinExistence type="predicted"/>
<organism evidence="1 2">
    <name type="scientific">Erwinia phage Faunus</name>
    <dbReference type="NCBI Taxonomy" id="2182346"/>
    <lineage>
        <taxon>Viruses</taxon>
        <taxon>Duplodnaviria</taxon>
        <taxon>Heunggongvirae</taxon>
        <taxon>Uroviricota</taxon>
        <taxon>Caudoviricetes</taxon>
        <taxon>Chaseviridae</taxon>
        <taxon>Cleopatravirinae</taxon>
        <taxon>Faunusvirus</taxon>
        <taxon>Faunusvirus faunus</taxon>
    </lineage>
</organism>
<dbReference type="KEGG" id="vg:54992657"/>
<accession>A0A2U8UWR5</accession>
<dbReference type="GeneID" id="54992657"/>
<keyword evidence="2" id="KW-1185">Reference proteome</keyword>
<dbReference type="RefSeq" id="YP_009802123.1">
    <property type="nucleotide sequence ID" value="NC_047978.1"/>
</dbReference>
<evidence type="ECO:0000313" key="1">
    <source>
        <dbReference type="EMBL" id="AWN08613.1"/>
    </source>
</evidence>
<protein>
    <submittedName>
        <fullName evidence="1">Uncharacterized protein</fullName>
    </submittedName>
</protein>
<reference evidence="1 2" key="1">
    <citation type="submission" date="2018-04" db="EMBL/GenBank/DDBJ databases">
        <title>Phage therapy in agriculture - a green tech approach to combat plant pathogenic bacteria.</title>
        <authorList>
            <person name="Djurhuus A.M."/>
            <person name="Carstens A.B."/>
            <person name="Hansen L.H."/>
        </authorList>
    </citation>
    <scope>NUCLEOTIDE SEQUENCE [LARGE SCALE GENOMIC DNA]</scope>
</reference>
<dbReference type="Proteomes" id="UP000246222">
    <property type="component" value="Segment"/>
</dbReference>